<evidence type="ECO:0000259" key="4">
    <source>
        <dbReference type="Pfam" id="PF23276"/>
    </source>
</evidence>
<evidence type="ECO:0000256" key="3">
    <source>
        <dbReference type="SAM" id="MobiDB-lite"/>
    </source>
</evidence>
<feature type="repeat" description="PPR" evidence="2">
    <location>
        <begin position="321"/>
        <end position="355"/>
    </location>
</feature>
<dbReference type="Pfam" id="PF13041">
    <property type="entry name" value="PPR_2"/>
    <property type="match status" value="2"/>
</dbReference>
<dbReference type="PANTHER" id="PTHR47934">
    <property type="entry name" value="PENTATRICOPEPTIDE REPEAT-CONTAINING PROTEIN PET309, MITOCHONDRIAL"/>
    <property type="match status" value="1"/>
</dbReference>
<keyword evidence="6" id="KW-1185">Reference proteome</keyword>
<feature type="repeat" description="PPR" evidence="2">
    <location>
        <begin position="180"/>
        <end position="214"/>
    </location>
</feature>
<dbReference type="GO" id="GO:0003729">
    <property type="term" value="F:mRNA binding"/>
    <property type="evidence" value="ECO:0007669"/>
    <property type="project" value="TreeGrafter"/>
</dbReference>
<keyword evidence="1" id="KW-0677">Repeat</keyword>
<gene>
    <name evidence="5" type="ORF">QJS04_geneDACA015322</name>
</gene>
<dbReference type="GO" id="GO:0007005">
    <property type="term" value="P:mitochondrion organization"/>
    <property type="evidence" value="ECO:0007669"/>
    <property type="project" value="TreeGrafter"/>
</dbReference>
<reference evidence="5" key="2">
    <citation type="submission" date="2023-06" db="EMBL/GenBank/DDBJ databases">
        <authorList>
            <person name="Ma L."/>
            <person name="Liu K.-W."/>
            <person name="Li Z."/>
            <person name="Hsiao Y.-Y."/>
            <person name="Qi Y."/>
            <person name="Fu T."/>
            <person name="Tang G."/>
            <person name="Zhang D."/>
            <person name="Sun W.-H."/>
            <person name="Liu D.-K."/>
            <person name="Li Y."/>
            <person name="Chen G.-Z."/>
            <person name="Liu X.-D."/>
            <person name="Liao X.-Y."/>
            <person name="Jiang Y.-T."/>
            <person name="Yu X."/>
            <person name="Hao Y."/>
            <person name="Huang J."/>
            <person name="Zhao X.-W."/>
            <person name="Ke S."/>
            <person name="Chen Y.-Y."/>
            <person name="Wu W.-L."/>
            <person name="Hsu J.-L."/>
            <person name="Lin Y.-F."/>
            <person name="Huang M.-D."/>
            <person name="Li C.-Y."/>
            <person name="Huang L."/>
            <person name="Wang Z.-W."/>
            <person name="Zhao X."/>
            <person name="Zhong W.-Y."/>
            <person name="Peng D.-H."/>
            <person name="Ahmad S."/>
            <person name="Lan S."/>
            <person name="Zhang J.-S."/>
            <person name="Tsai W.-C."/>
            <person name="Van De Peer Y."/>
            <person name="Liu Z.-J."/>
        </authorList>
    </citation>
    <scope>NUCLEOTIDE SEQUENCE</scope>
    <source>
        <strain evidence="5">SCP</strain>
        <tissue evidence="5">Leaves</tissue>
    </source>
</reference>
<dbReference type="SUPFAM" id="SSF81901">
    <property type="entry name" value="HCP-like"/>
    <property type="match status" value="1"/>
</dbReference>
<dbReference type="EMBL" id="JAUJYN010000007">
    <property type="protein sequence ID" value="KAK1266625.1"/>
    <property type="molecule type" value="Genomic_DNA"/>
</dbReference>
<accession>A0AAV9AQU4</accession>
<dbReference type="Pfam" id="PF01535">
    <property type="entry name" value="PPR"/>
    <property type="match status" value="3"/>
</dbReference>
<evidence type="ECO:0000313" key="6">
    <source>
        <dbReference type="Proteomes" id="UP001179952"/>
    </source>
</evidence>
<protein>
    <submittedName>
        <fullName evidence="5">Pentatricopeptide repeat-containing protein</fullName>
    </submittedName>
</protein>
<feature type="domain" description="Pentatricopeptide repeat-containing protein-mitochondrial" evidence="4">
    <location>
        <begin position="501"/>
        <end position="594"/>
    </location>
</feature>
<dbReference type="Pfam" id="PF23276">
    <property type="entry name" value="TPR_24"/>
    <property type="match status" value="1"/>
</dbReference>
<feature type="repeat" description="PPR" evidence="2">
    <location>
        <begin position="501"/>
        <end position="535"/>
    </location>
</feature>
<dbReference type="NCBIfam" id="TIGR00756">
    <property type="entry name" value="PPR"/>
    <property type="match status" value="5"/>
</dbReference>
<evidence type="ECO:0000256" key="2">
    <source>
        <dbReference type="PROSITE-ProRule" id="PRU00708"/>
    </source>
</evidence>
<organism evidence="5 6">
    <name type="scientific">Acorus gramineus</name>
    <name type="common">Dwarf sweet flag</name>
    <dbReference type="NCBI Taxonomy" id="55184"/>
    <lineage>
        <taxon>Eukaryota</taxon>
        <taxon>Viridiplantae</taxon>
        <taxon>Streptophyta</taxon>
        <taxon>Embryophyta</taxon>
        <taxon>Tracheophyta</taxon>
        <taxon>Spermatophyta</taxon>
        <taxon>Magnoliopsida</taxon>
        <taxon>Liliopsida</taxon>
        <taxon>Acoraceae</taxon>
        <taxon>Acorus</taxon>
    </lineage>
</organism>
<feature type="repeat" description="PPR" evidence="2">
    <location>
        <begin position="426"/>
        <end position="460"/>
    </location>
</feature>
<dbReference type="InterPro" id="IPR002885">
    <property type="entry name" value="PPR_rpt"/>
</dbReference>
<name>A0AAV9AQU4_ACOGR</name>
<dbReference type="GO" id="GO:0006396">
    <property type="term" value="P:RNA processing"/>
    <property type="evidence" value="ECO:0007669"/>
    <property type="project" value="TreeGrafter"/>
</dbReference>
<evidence type="ECO:0000313" key="5">
    <source>
        <dbReference type="EMBL" id="KAK1266625.1"/>
    </source>
</evidence>
<reference evidence="5" key="1">
    <citation type="journal article" date="2023" name="Nat. Commun.">
        <title>Diploid and tetraploid genomes of Acorus and the evolution of monocots.</title>
        <authorList>
            <person name="Ma L."/>
            <person name="Liu K.W."/>
            <person name="Li Z."/>
            <person name="Hsiao Y.Y."/>
            <person name="Qi Y."/>
            <person name="Fu T."/>
            <person name="Tang G.D."/>
            <person name="Zhang D."/>
            <person name="Sun W.H."/>
            <person name="Liu D.K."/>
            <person name="Li Y."/>
            <person name="Chen G.Z."/>
            <person name="Liu X.D."/>
            <person name="Liao X.Y."/>
            <person name="Jiang Y.T."/>
            <person name="Yu X."/>
            <person name="Hao Y."/>
            <person name="Huang J."/>
            <person name="Zhao X.W."/>
            <person name="Ke S."/>
            <person name="Chen Y.Y."/>
            <person name="Wu W.L."/>
            <person name="Hsu J.L."/>
            <person name="Lin Y.F."/>
            <person name="Huang M.D."/>
            <person name="Li C.Y."/>
            <person name="Huang L."/>
            <person name="Wang Z.W."/>
            <person name="Zhao X."/>
            <person name="Zhong W.Y."/>
            <person name="Peng D.H."/>
            <person name="Ahmad S."/>
            <person name="Lan S."/>
            <person name="Zhang J.S."/>
            <person name="Tsai W.C."/>
            <person name="Van de Peer Y."/>
            <person name="Liu Z.J."/>
        </authorList>
    </citation>
    <scope>NUCLEOTIDE SEQUENCE</scope>
    <source>
        <strain evidence="5">SCP</strain>
    </source>
</reference>
<dbReference type="GO" id="GO:0005739">
    <property type="term" value="C:mitochondrion"/>
    <property type="evidence" value="ECO:0007669"/>
    <property type="project" value="TreeGrafter"/>
</dbReference>
<dbReference type="PANTHER" id="PTHR47934:SF6">
    <property type="entry name" value="MITOCHONDRIAL GROUP I INTRON SPLICING FACTOR CCM1-RELATED"/>
    <property type="match status" value="1"/>
</dbReference>
<dbReference type="InterPro" id="IPR051114">
    <property type="entry name" value="Mito_RNA_Proc_CCM1"/>
</dbReference>
<evidence type="ECO:0000256" key="1">
    <source>
        <dbReference type="ARBA" id="ARBA00022737"/>
    </source>
</evidence>
<dbReference type="Gene3D" id="1.25.40.10">
    <property type="entry name" value="Tetratricopeptide repeat domain"/>
    <property type="match status" value="5"/>
</dbReference>
<feature type="repeat" description="PPR" evidence="2">
    <location>
        <begin position="571"/>
        <end position="605"/>
    </location>
</feature>
<dbReference type="InterPro" id="IPR011990">
    <property type="entry name" value="TPR-like_helical_dom_sf"/>
</dbReference>
<sequence>MAFISVSRTLKTLTTRTLSTIPLPLLTSRHVSSSSSASSDLDPPPPPPIEPPTDHAEDSESPPPTASRRSRFVSDAPDPPHEVICRMMSNRKWTTRLENSIRYLVPDFDRDLVTKVLRGSAKPGHALQFFRFVERSGLFAHDESTHLEILSILTRASMLNHARCILLGKMPRKRPPVERTDRMFALLIDGYGRAGISQEAVKLFDKMGELGIDRTTASYDAFFKAILRSGRTAMAKRYFNRMVKDDGVAATAHTYNTLIWGFCLSKEMTTANRFFEEMRQRGIVPDVVTYNTLINGFGRVGKMEEAERLFGEMVGLNLNPDVVSYTVMIKGYVLAGRVDDALRWFNEMGEKGVSPSEKTYSVLLSGLCENGGAEVGKLLEEMKEKGLKPVDLSVLSRLVSRQCELGDLGAAVRAVELMGAFDVRPSASDYGALIEGFIKGGSFDRAAELLDEMLENGTLSSSDSEMGSSAYVPLIEHLCNNGQTKKAEIFFRQLMKRGVDDPTAFNHLIRGHAKEGSPESMVELLTIMGRRGVATEADVHASIVESYLKKGESADAKTALEGMVEAGHSVSPALYRVVLHALFEEGRVQSASRVMKVMVEKGVQDNMDLVASVLEALFMRGHVGEALGRIDLLMRNGCVPEYDELLKKLCEKDQLVTAARLVEFVLEKKCEMGSGTCDNVLVGLMSAGKTLDAYSLACNVKKNGRVVEEGVYRDLIKSLNEEGNTKQADTLTRMVFKGEVPSEEGYAKQADILSRMDLGGETEPARKRRKNVAVNVV</sequence>
<feature type="compositionally biased region" description="Low complexity" evidence="3">
    <location>
        <begin position="29"/>
        <end position="41"/>
    </location>
</feature>
<dbReference type="AlphaFoldDB" id="A0AAV9AQU4"/>
<feature type="repeat" description="PPR" evidence="2">
    <location>
        <begin position="286"/>
        <end position="320"/>
    </location>
</feature>
<comment type="caution">
    <text evidence="5">The sequence shown here is derived from an EMBL/GenBank/DDBJ whole genome shotgun (WGS) entry which is preliminary data.</text>
</comment>
<feature type="repeat" description="PPR" evidence="2">
    <location>
        <begin position="251"/>
        <end position="285"/>
    </location>
</feature>
<feature type="region of interest" description="Disordered" evidence="3">
    <location>
        <begin position="29"/>
        <end position="81"/>
    </location>
</feature>
<dbReference type="InterPro" id="IPR057027">
    <property type="entry name" value="TPR_mt"/>
</dbReference>
<proteinExistence type="predicted"/>
<feature type="compositionally biased region" description="Pro residues" evidence="3">
    <location>
        <begin position="42"/>
        <end position="51"/>
    </location>
</feature>
<feature type="repeat" description="PPR" evidence="2">
    <location>
        <begin position="356"/>
        <end position="389"/>
    </location>
</feature>
<dbReference type="Proteomes" id="UP001179952">
    <property type="component" value="Unassembled WGS sequence"/>
</dbReference>
<dbReference type="PROSITE" id="PS51375">
    <property type="entry name" value="PPR"/>
    <property type="match status" value="8"/>
</dbReference>